<name>M3IRW7_LEPIT</name>
<reference evidence="2 3" key="1">
    <citation type="submission" date="2013-02" db="EMBL/GenBank/DDBJ databases">
        <authorList>
            <person name="Harkins D.M."/>
            <person name="Durkin A.S."/>
            <person name="Brinkac L.M."/>
            <person name="Haft D.H."/>
            <person name="Selengut J.D."/>
            <person name="Sanka R."/>
            <person name="DePew J."/>
            <person name="Purushe J."/>
            <person name="Tulsiani S.M."/>
            <person name="Graham G.C."/>
            <person name="Burns M.-A."/>
            <person name="Dohnt M.F."/>
            <person name="Smythe L.D."/>
            <person name="McKay D.B."/>
            <person name="Craig S.B."/>
            <person name="Vinetz J.M."/>
            <person name="Sutton G.G."/>
            <person name="Nierman W.C."/>
            <person name="Fouts D.E."/>
        </authorList>
    </citation>
    <scope>NUCLEOTIDE SEQUENCE [LARGE SCALE GENOMIC DNA]</scope>
    <source>
        <strain evidence="2 3">LT2050</strain>
    </source>
</reference>
<organism evidence="2 3">
    <name type="scientific">Leptospira interrogans serovar Copenhageni str. LT2050</name>
    <dbReference type="NCBI Taxonomy" id="1001598"/>
    <lineage>
        <taxon>Bacteria</taxon>
        <taxon>Pseudomonadati</taxon>
        <taxon>Spirochaetota</taxon>
        <taxon>Spirochaetia</taxon>
        <taxon>Leptospirales</taxon>
        <taxon>Leptospiraceae</taxon>
        <taxon>Leptospira</taxon>
    </lineage>
</organism>
<feature type="transmembrane region" description="Helical" evidence="1">
    <location>
        <begin position="16"/>
        <end position="40"/>
    </location>
</feature>
<comment type="caution">
    <text evidence="2">The sequence shown here is derived from an EMBL/GenBank/DDBJ whole genome shotgun (WGS) entry which is preliminary data.</text>
</comment>
<evidence type="ECO:0000313" key="2">
    <source>
        <dbReference type="EMBL" id="EMG23297.1"/>
    </source>
</evidence>
<dbReference type="Proteomes" id="UP000011778">
    <property type="component" value="Unassembled WGS sequence"/>
</dbReference>
<protein>
    <submittedName>
        <fullName evidence="2">Uncharacterized protein</fullName>
    </submittedName>
</protein>
<evidence type="ECO:0000313" key="3">
    <source>
        <dbReference type="Proteomes" id="UP000011778"/>
    </source>
</evidence>
<keyword evidence="1" id="KW-0472">Membrane</keyword>
<proteinExistence type="predicted"/>
<keyword evidence="1" id="KW-0812">Transmembrane</keyword>
<evidence type="ECO:0000256" key="1">
    <source>
        <dbReference type="SAM" id="Phobius"/>
    </source>
</evidence>
<keyword evidence="1" id="KW-1133">Transmembrane helix</keyword>
<dbReference type="AlphaFoldDB" id="M3IRW7"/>
<dbReference type="EMBL" id="AFMD02000128">
    <property type="protein sequence ID" value="EMG23297.1"/>
    <property type="molecule type" value="Genomic_DNA"/>
</dbReference>
<accession>M3IRW7</accession>
<gene>
    <name evidence="2" type="ORF">LEP1GSC150_2088</name>
</gene>
<sequence>MRFLVCTFFFERISRIVLVVMIVVGMLVSVLLSRLAVAILRTT</sequence>